<dbReference type="Gene3D" id="1.10.443.10">
    <property type="entry name" value="Intergrase catalytic core"/>
    <property type="match status" value="1"/>
</dbReference>
<feature type="region of interest" description="Disordered" evidence="4">
    <location>
        <begin position="353"/>
        <end position="387"/>
    </location>
</feature>
<protein>
    <submittedName>
        <fullName evidence="6">Site-specific recombinase XerD</fullName>
    </submittedName>
</protein>
<sequence>MYETFLVSMPSGTRYWTVVDDELEVMPEADRFLREVRLARGRAETTTKAYAEAVTLFLRWCAGTGRDWSTAARDMGLFMVWLRWAPGNGGHRRAVVPGPGGKPVRGDARINKVLTAVRMFLLHAVVNKVAPAWVLEQLYELGDDRDLPVEARGESGGMRYRLRARHRLQEPETEVDRASDEEVVAMLRACRSARDRLIVLLLSRVGLRPGQVAGLHRCDVHLLMDSRSLGCGVEGAHLHVIRRQNVNGAWSKSRKSWVMPVDFLVVQAADQYAVERYELLGEGGSDFLLVNLFRPPFGSPVTTGAIGELCESLSGRAGLGRQVGPRMCRHAMASNVVDAGGTLDEVQALLGQKNPASPRPYLHPDRSRLRAAVERVPSPRLTEGEAR</sequence>
<evidence type="ECO:0000256" key="2">
    <source>
        <dbReference type="ARBA" id="ARBA00023125"/>
    </source>
</evidence>
<dbReference type="PANTHER" id="PTHR30349">
    <property type="entry name" value="PHAGE INTEGRASE-RELATED"/>
    <property type="match status" value="1"/>
</dbReference>
<dbReference type="PANTHER" id="PTHR30349:SF41">
    <property type="entry name" value="INTEGRASE_RECOMBINASE PROTEIN MJ0367-RELATED"/>
    <property type="match status" value="1"/>
</dbReference>
<dbReference type="Proteomes" id="UP000181942">
    <property type="component" value="Unassembled WGS sequence"/>
</dbReference>
<name>A0A1I2S4J7_9ACTN</name>
<dbReference type="Pfam" id="PF00589">
    <property type="entry name" value="Phage_integrase"/>
    <property type="match status" value="1"/>
</dbReference>
<dbReference type="GO" id="GO:0003677">
    <property type="term" value="F:DNA binding"/>
    <property type="evidence" value="ECO:0007669"/>
    <property type="project" value="UniProtKB-KW"/>
</dbReference>
<evidence type="ECO:0000256" key="4">
    <source>
        <dbReference type="SAM" id="MobiDB-lite"/>
    </source>
</evidence>
<dbReference type="SUPFAM" id="SSF56349">
    <property type="entry name" value="DNA breaking-rejoining enzymes"/>
    <property type="match status" value="1"/>
</dbReference>
<dbReference type="InterPro" id="IPR050090">
    <property type="entry name" value="Tyrosine_recombinase_XerCD"/>
</dbReference>
<dbReference type="InterPro" id="IPR010998">
    <property type="entry name" value="Integrase_recombinase_N"/>
</dbReference>
<dbReference type="InterPro" id="IPR011010">
    <property type="entry name" value="DNA_brk_join_enz"/>
</dbReference>
<evidence type="ECO:0000313" key="6">
    <source>
        <dbReference type="EMBL" id="SFG45757.1"/>
    </source>
</evidence>
<keyword evidence="2" id="KW-0238">DNA-binding</keyword>
<accession>A0A1I2S4J7</accession>
<keyword evidence="3" id="KW-0233">DNA recombination</keyword>
<dbReference type="GO" id="GO:0015074">
    <property type="term" value="P:DNA integration"/>
    <property type="evidence" value="ECO:0007669"/>
    <property type="project" value="InterPro"/>
</dbReference>
<feature type="domain" description="Tyr recombinase" evidence="5">
    <location>
        <begin position="173"/>
        <end position="374"/>
    </location>
</feature>
<dbReference type="InterPro" id="IPR013762">
    <property type="entry name" value="Integrase-like_cat_sf"/>
</dbReference>
<evidence type="ECO:0000256" key="3">
    <source>
        <dbReference type="ARBA" id="ARBA00023172"/>
    </source>
</evidence>
<dbReference type="InterPro" id="IPR002104">
    <property type="entry name" value="Integrase_catalytic"/>
</dbReference>
<gene>
    <name evidence="6" type="ORF">SAMN02787118_12132</name>
</gene>
<dbReference type="AlphaFoldDB" id="A0A1I2S4J7"/>
<dbReference type="EMBL" id="FONR01000021">
    <property type="protein sequence ID" value="SFG45757.1"/>
    <property type="molecule type" value="Genomic_DNA"/>
</dbReference>
<feature type="compositionally biased region" description="Basic and acidic residues" evidence="4">
    <location>
        <begin position="362"/>
        <end position="373"/>
    </location>
</feature>
<evidence type="ECO:0000313" key="7">
    <source>
        <dbReference type="Proteomes" id="UP000181942"/>
    </source>
</evidence>
<dbReference type="Gene3D" id="1.10.150.130">
    <property type="match status" value="1"/>
</dbReference>
<organism evidence="6 7">
    <name type="scientific">Streptomyces mirabilis</name>
    <dbReference type="NCBI Taxonomy" id="68239"/>
    <lineage>
        <taxon>Bacteria</taxon>
        <taxon>Bacillati</taxon>
        <taxon>Actinomycetota</taxon>
        <taxon>Actinomycetes</taxon>
        <taxon>Kitasatosporales</taxon>
        <taxon>Streptomycetaceae</taxon>
        <taxon>Streptomyces</taxon>
    </lineage>
</organism>
<dbReference type="PROSITE" id="PS51898">
    <property type="entry name" value="TYR_RECOMBINASE"/>
    <property type="match status" value="1"/>
</dbReference>
<evidence type="ECO:0000259" key="5">
    <source>
        <dbReference type="PROSITE" id="PS51898"/>
    </source>
</evidence>
<proteinExistence type="inferred from homology"/>
<evidence type="ECO:0000256" key="1">
    <source>
        <dbReference type="ARBA" id="ARBA00008857"/>
    </source>
</evidence>
<dbReference type="GO" id="GO:0006310">
    <property type="term" value="P:DNA recombination"/>
    <property type="evidence" value="ECO:0007669"/>
    <property type="project" value="UniProtKB-KW"/>
</dbReference>
<reference evidence="6 7" key="1">
    <citation type="submission" date="2016-10" db="EMBL/GenBank/DDBJ databases">
        <authorList>
            <person name="de Groot N.N."/>
        </authorList>
    </citation>
    <scope>NUCLEOTIDE SEQUENCE [LARGE SCALE GENOMIC DNA]</scope>
    <source>
        <strain evidence="6 7">OK461</strain>
    </source>
</reference>
<comment type="similarity">
    <text evidence="1">Belongs to the 'phage' integrase family.</text>
</comment>